<dbReference type="Proteomes" id="UP000700732">
    <property type="component" value="Unassembled WGS sequence"/>
</dbReference>
<dbReference type="EMBL" id="VFIA01000107">
    <property type="protein sequence ID" value="MBC3795282.1"/>
    <property type="molecule type" value="Genomic_DNA"/>
</dbReference>
<sequence length="198" mass="21705">MPLTNLYSTAGNASSGKRTGFINAPDEPRYATADSHAHQVHHHQDRYSDFDGMDLGLDELSDLTVQSTTDASTPDEQPSLKITGIDAHCLPIRPGLITGKEIDVNDLGGDRGLTAFAHPISEPDNRQQQIRIPAMGPEYLLNITKVRCYWYMVQDGNRLYSSWKTCTPNPISGSQKVICKAGSLAILLLFLPLSHICA</sequence>
<feature type="region of interest" description="Disordered" evidence="1">
    <location>
        <begin position="1"/>
        <end position="47"/>
    </location>
</feature>
<protein>
    <submittedName>
        <fullName evidence="2">Uncharacterized protein</fullName>
    </submittedName>
</protein>
<comment type="caution">
    <text evidence="2">The sequence shown here is derived from an EMBL/GenBank/DDBJ whole genome shotgun (WGS) entry which is preliminary data.</text>
</comment>
<accession>A0ABR6WGT5</accession>
<proteinExistence type="predicted"/>
<organism evidence="2 3">
    <name type="scientific">Spirosoma utsteinense</name>
    <dbReference type="NCBI Taxonomy" id="2585773"/>
    <lineage>
        <taxon>Bacteria</taxon>
        <taxon>Pseudomonadati</taxon>
        <taxon>Bacteroidota</taxon>
        <taxon>Cytophagia</taxon>
        <taxon>Cytophagales</taxon>
        <taxon>Cytophagaceae</taxon>
        <taxon>Spirosoma</taxon>
    </lineage>
</organism>
<dbReference type="RefSeq" id="WP_186742545.1">
    <property type="nucleotide sequence ID" value="NZ_VFIA01000107.1"/>
</dbReference>
<name>A0ABR6WGT5_9BACT</name>
<feature type="compositionally biased region" description="Polar residues" evidence="1">
    <location>
        <begin position="1"/>
        <end position="17"/>
    </location>
</feature>
<evidence type="ECO:0000313" key="2">
    <source>
        <dbReference type="EMBL" id="MBC3795282.1"/>
    </source>
</evidence>
<keyword evidence="3" id="KW-1185">Reference proteome</keyword>
<evidence type="ECO:0000256" key="1">
    <source>
        <dbReference type="SAM" id="MobiDB-lite"/>
    </source>
</evidence>
<gene>
    <name evidence="2" type="ORF">FH603_5817</name>
</gene>
<reference evidence="2 3" key="1">
    <citation type="submission" date="2019-06" db="EMBL/GenBank/DDBJ databases">
        <title>Spirosoma utsteinense sp. nov. isolated from Antarctic ice-free soils.</title>
        <authorList>
            <person name="Tahon G."/>
        </authorList>
    </citation>
    <scope>NUCLEOTIDE SEQUENCE [LARGE SCALE GENOMIC DNA]</scope>
    <source>
        <strain evidence="2 3">LMG 31447</strain>
    </source>
</reference>
<evidence type="ECO:0000313" key="3">
    <source>
        <dbReference type="Proteomes" id="UP000700732"/>
    </source>
</evidence>